<feature type="region of interest" description="Disordered" evidence="2">
    <location>
        <begin position="606"/>
        <end position="626"/>
    </location>
</feature>
<gene>
    <name evidence="3" type="primary">TSC10_2</name>
    <name evidence="3" type="ORF">FOZ60_014210</name>
</gene>
<dbReference type="Gene3D" id="2.60.120.920">
    <property type="match status" value="1"/>
</dbReference>
<evidence type="ECO:0000313" key="4">
    <source>
        <dbReference type="Proteomes" id="UP000541610"/>
    </source>
</evidence>
<dbReference type="GO" id="GO:0005200">
    <property type="term" value="F:structural constituent of cytoskeleton"/>
    <property type="evidence" value="ECO:0007669"/>
    <property type="project" value="TreeGrafter"/>
</dbReference>
<dbReference type="EMBL" id="JABANP010000066">
    <property type="protein sequence ID" value="KAF4692075.1"/>
    <property type="molecule type" value="Genomic_DNA"/>
</dbReference>
<evidence type="ECO:0000256" key="1">
    <source>
        <dbReference type="SAM" id="Coils"/>
    </source>
</evidence>
<dbReference type="Proteomes" id="UP000541610">
    <property type="component" value="Unassembled WGS sequence"/>
</dbReference>
<name>A0A7J6P7K3_PEROL</name>
<feature type="region of interest" description="Disordered" evidence="2">
    <location>
        <begin position="1642"/>
        <end position="1683"/>
    </location>
</feature>
<proteinExistence type="predicted"/>
<feature type="compositionally biased region" description="Basic and acidic residues" evidence="2">
    <location>
        <begin position="745"/>
        <end position="787"/>
    </location>
</feature>
<feature type="coiled-coil region" evidence="1">
    <location>
        <begin position="1376"/>
        <end position="1417"/>
    </location>
</feature>
<feature type="region of interest" description="Disordered" evidence="2">
    <location>
        <begin position="395"/>
        <end position="421"/>
    </location>
</feature>
<dbReference type="PANTHER" id="PTHR47357">
    <property type="entry name" value="COP1-INTERACTIVE PROTEIN 1"/>
    <property type="match status" value="1"/>
</dbReference>
<feature type="compositionally biased region" description="Basic and acidic residues" evidence="2">
    <location>
        <begin position="14"/>
        <end position="23"/>
    </location>
</feature>
<comment type="caution">
    <text evidence="3">The sequence shown here is derived from an EMBL/GenBank/DDBJ whole genome shotgun (WGS) entry which is preliminary data.</text>
</comment>
<dbReference type="InterPro" id="IPR043136">
    <property type="entry name" value="B30.2/SPRY_sf"/>
</dbReference>
<feature type="coiled-coil region" evidence="1">
    <location>
        <begin position="304"/>
        <end position="338"/>
    </location>
</feature>
<feature type="compositionally biased region" description="Polar residues" evidence="2">
    <location>
        <begin position="1"/>
        <end position="12"/>
    </location>
</feature>
<feature type="coiled-coil region" evidence="1">
    <location>
        <begin position="1252"/>
        <end position="1321"/>
    </location>
</feature>
<feature type="region of interest" description="Disordered" evidence="2">
    <location>
        <begin position="830"/>
        <end position="851"/>
    </location>
</feature>
<reference evidence="3 4" key="1">
    <citation type="submission" date="2020-04" db="EMBL/GenBank/DDBJ databases">
        <title>Perkinsus olseni comparative genomics.</title>
        <authorList>
            <person name="Bogema D.R."/>
        </authorList>
    </citation>
    <scope>NUCLEOTIDE SEQUENCE [LARGE SCALE GENOMIC DNA]</scope>
    <source>
        <strain evidence="3">00978-12</strain>
    </source>
</reference>
<keyword evidence="1" id="KW-0175">Coiled coil</keyword>
<feature type="region of interest" description="Disordered" evidence="2">
    <location>
        <begin position="711"/>
        <end position="794"/>
    </location>
</feature>
<organism evidence="3 4">
    <name type="scientific">Perkinsus olseni</name>
    <name type="common">Perkinsus atlanticus</name>
    <dbReference type="NCBI Taxonomy" id="32597"/>
    <lineage>
        <taxon>Eukaryota</taxon>
        <taxon>Sar</taxon>
        <taxon>Alveolata</taxon>
        <taxon>Perkinsozoa</taxon>
        <taxon>Perkinsea</taxon>
        <taxon>Perkinsida</taxon>
        <taxon>Perkinsidae</taxon>
        <taxon>Perkinsus</taxon>
    </lineage>
</organism>
<feature type="region of interest" description="Disordered" evidence="2">
    <location>
        <begin position="1715"/>
        <end position="1750"/>
    </location>
</feature>
<sequence length="1750" mass="194672">MAITSEVSSSTPREVFDPSDENRAYPIANGADGVRNERDEALRKIKLLERNLANLRTSAAKTARELELTNQEIVESARYRLEAESWSDSEGEGKPRDGEDPSEGPRGRERLQASHWPVAAGDVSDYQTLEESFTGLVAGLKRLDNIRHSAAGGKKAEDSERLKQATEGYCVQTKALLRRSIAATDVVVADMIRARKDAGRHKAKSEQLERTVYKLDAMLKQSHARRHGQPQAKILLRKWILRQKRAAITNRVMAEADIGNRRCSALSRTTLQSWRRCAEGPRAQLAAQVSPLEPGVDIATTTQTAALEEEIVLLKATRDQLEADKAGLRVECERTSKELRERETELWAVQEAAIGTSSLESDLAAERERSASLEARLEDTAAKVAEFQAMLERNQARASAQKEEEASSVTGGSPDASPEVEQLRTRVEELELELERAEGRRRAGGEGLLIESSKEDESEDTREKWAQYEEMQLELVSLKEDLQGQLRVNEELKASSSAEKEAMVKELEGLRAEMANLAEANEELRRAAEGLQAREDELNRRLGLSREEAEGQRTRLAEELQGKLDELQEKLNAVEEEKKRSAEALTSARDGLMARVKGLEIQLKGYEEERESSRSERGRMEEEAEKLKASLDEVRKENERQAKEAADSLDEAMAKMERERQELTSDKATLQKEIDEARVRLEVSEEQLREAQEIAERTKVDNEKVVESLRSQLGSLREEHARSADEMNGSHQKEVETLTSTVDALETKIRDMKVAEEKGEKADDEQRRKLQSELEELERRSAEREAELEQEVAEMSRQLQAMEEELQEKASDLASTVGRLEEQTALCDEAKRELSTERTERVAVEERSQKTEAELQEVMARVEEADRKVSDLEEALKRVLSEKAQLLEENVALGERIGAFEESSAGEEALVSQLNEAKAQLQSLQADNQKQVERMEELSASKKALADDIWKQEVCLKEAQEGRQKAETALHKVEAELTSSRAQLEEMSARAAGGVDALEDLQGEPPWRMQPKRCEELERALREASAASDGREQEMSQECSRLREAIAEMEGQLTEAIRLSEEKSEEMKSLQKTIDTLREAVHHGEGEKKAGLLLAALKKSIDEVRSVVEGKVSALATLENQIGKLKSKLAEEDALQRELCKELEEARQEIGLLKGQAEIDAALREEVAGLREEADAAREHIADLNRQLKEAQDEISRLTEAMRELEGSIEAREASSDELITEQRESHAATVQKLEEDKRATEVIVKERGMEIARLEELLKSAEGASEDLKGSLESLQRRLSEATEREAANEAKLVASRDECEALQRSVAELEVSKERLAEEARRGAEVEEKYNLLKASEELLAERERDLLFRGEHQADIDVQLRIAETEHELLVKLEETEKDLADEKTATSALTNRIRELETRESELLRQLDAQQVSRAEFDERAAQVDQLVEERKVNHWTCARSRASLHSLGFFSGNLSSNLTLSTDGMRIEYDCGTAAKDEAMCGVVMTDRPLPYDTSFGYYFEITILAGAGESTEYSDGLTLGVRGGSDAPSSCDEIPETWAVGFDGQVWDPILNDWSACNWCAKDLKEGQKVGLLVSKSPVDQLFILVDGAVVAEGPRNIPTGRPLYGVVDLIGSTNAVALSDPETTPLPPAALQLVPKAVPSSSGRSESGRIAFRLPSRQTRSRNESKKGTSSSVAGGSVAGDKVAFEMPSFHGSQSFLAPSVSSVGSKFALPSRKAASKHHSSSAHSSAGSTSSKLAFPKFNRR</sequence>
<evidence type="ECO:0000256" key="2">
    <source>
        <dbReference type="SAM" id="MobiDB-lite"/>
    </source>
</evidence>
<feature type="coiled-coil region" evidence="1">
    <location>
        <begin position="1115"/>
        <end position="1215"/>
    </location>
</feature>
<accession>A0A7J6P7K3</accession>
<feature type="region of interest" description="Disordered" evidence="2">
    <location>
        <begin position="1"/>
        <end position="36"/>
    </location>
</feature>
<feature type="compositionally biased region" description="Basic and acidic residues" evidence="2">
    <location>
        <begin position="91"/>
        <end position="112"/>
    </location>
</feature>
<feature type="coiled-coil region" evidence="1">
    <location>
        <begin position="1014"/>
        <end position="1080"/>
    </location>
</feature>
<protein>
    <submittedName>
        <fullName evidence="3">3-dehydrosphinganine reductase</fullName>
    </submittedName>
</protein>
<feature type="compositionally biased region" description="Low complexity" evidence="2">
    <location>
        <begin position="1730"/>
        <end position="1743"/>
    </location>
</feature>
<dbReference type="OrthoDB" id="448620at2759"/>
<dbReference type="Gene3D" id="1.10.287.1490">
    <property type="match status" value="1"/>
</dbReference>
<dbReference type="GO" id="GO:0005856">
    <property type="term" value="C:cytoskeleton"/>
    <property type="evidence" value="ECO:0007669"/>
    <property type="project" value="TreeGrafter"/>
</dbReference>
<dbReference type="PANTHER" id="PTHR47357:SF1">
    <property type="entry name" value="SPINDLE POLE BODY COMPONENT 110"/>
    <property type="match status" value="1"/>
</dbReference>
<feature type="compositionally biased region" description="Basic and acidic residues" evidence="2">
    <location>
        <begin position="716"/>
        <end position="725"/>
    </location>
</feature>
<evidence type="ECO:0000313" key="3">
    <source>
        <dbReference type="EMBL" id="KAF4692075.1"/>
    </source>
</evidence>
<feature type="region of interest" description="Disordered" evidence="2">
    <location>
        <begin position="82"/>
        <end position="113"/>
    </location>
</feature>